<dbReference type="Proteomes" id="UP000298458">
    <property type="component" value="Unassembled WGS sequence"/>
</dbReference>
<dbReference type="AlphaFoldDB" id="A0A4R9GC70"/>
<evidence type="ECO:0000313" key="1">
    <source>
        <dbReference type="EMBL" id="TGK08995.1"/>
    </source>
</evidence>
<evidence type="ECO:0000313" key="2">
    <source>
        <dbReference type="Proteomes" id="UP000298458"/>
    </source>
</evidence>
<proteinExistence type="predicted"/>
<gene>
    <name evidence="1" type="ORF">EHO60_13300</name>
</gene>
<dbReference type="EMBL" id="RQET01000009">
    <property type="protein sequence ID" value="TGK08995.1"/>
    <property type="molecule type" value="Genomic_DNA"/>
</dbReference>
<keyword evidence="2" id="KW-1185">Reference proteome</keyword>
<dbReference type="RefSeq" id="WP_135768682.1">
    <property type="nucleotide sequence ID" value="NZ_RQET01000009.1"/>
</dbReference>
<protein>
    <submittedName>
        <fullName evidence="1">Uncharacterized protein</fullName>
    </submittedName>
</protein>
<name>A0A4R9GC70_9LEPT</name>
<dbReference type="OrthoDB" id="675261at2"/>
<accession>A0A4R9GC70</accession>
<sequence>MTAPSLFFLGPDGSNDDLKVYLKSLIYCTSNKGRLIENMYVKLQRGETSQNFNIWVHGEKDNLSRGSGLFVGQNGVVLNHHFLLPKDGSRFYLLAGNYKLNVYAMIVGENKGYLLETIRFEISETQENNLKEKGAGIFFDRGVDTIGYVSYVEIRKEKPDDLFESMLAFERVKRSDNPLGA</sequence>
<comment type="caution">
    <text evidence="1">The sequence shown here is derived from an EMBL/GenBank/DDBJ whole genome shotgun (WGS) entry which is preliminary data.</text>
</comment>
<reference evidence="1" key="1">
    <citation type="journal article" date="2019" name="PLoS Negl. Trop. Dis.">
        <title>Revisiting the worldwide diversity of Leptospira species in the environment.</title>
        <authorList>
            <person name="Vincent A.T."/>
            <person name="Schiettekatte O."/>
            <person name="Bourhy P."/>
            <person name="Veyrier F.J."/>
            <person name="Picardeau M."/>
        </authorList>
    </citation>
    <scope>NUCLEOTIDE SEQUENCE [LARGE SCALE GENOMIC DNA]</scope>
    <source>
        <strain evidence="1">SSW15</strain>
    </source>
</reference>
<organism evidence="1 2">
    <name type="scientific">Leptospira fletcheri</name>
    <dbReference type="NCBI Taxonomy" id="2484981"/>
    <lineage>
        <taxon>Bacteria</taxon>
        <taxon>Pseudomonadati</taxon>
        <taxon>Spirochaetota</taxon>
        <taxon>Spirochaetia</taxon>
        <taxon>Leptospirales</taxon>
        <taxon>Leptospiraceae</taxon>
        <taxon>Leptospira</taxon>
    </lineage>
</organism>